<evidence type="ECO:0000256" key="5">
    <source>
        <dbReference type="ARBA" id="ARBA00034247"/>
    </source>
</evidence>
<comment type="cofactor">
    <cofactor evidence="1">
        <name>Mg(2+)</name>
        <dbReference type="ChEBI" id="CHEBI:18420"/>
    </cofactor>
</comment>
<dbReference type="PROSITE" id="PS50887">
    <property type="entry name" value="GGDEF"/>
    <property type="match status" value="1"/>
</dbReference>
<feature type="non-terminal residue" evidence="7">
    <location>
        <position position="1"/>
    </location>
</feature>
<dbReference type="InterPro" id="IPR050469">
    <property type="entry name" value="Diguanylate_Cyclase"/>
</dbReference>
<evidence type="ECO:0000256" key="3">
    <source>
        <dbReference type="ARBA" id="ARBA00012528"/>
    </source>
</evidence>
<organism evidence="7 8">
    <name type="scientific">Plesiomonas shigelloides</name>
    <name type="common">Aeromonas shigelloides</name>
    <dbReference type="NCBI Taxonomy" id="703"/>
    <lineage>
        <taxon>Bacteria</taxon>
        <taxon>Pseudomonadati</taxon>
        <taxon>Pseudomonadota</taxon>
        <taxon>Gammaproteobacteria</taxon>
        <taxon>Enterobacterales</taxon>
        <taxon>Enterobacteriaceae</taxon>
        <taxon>Plesiomonas</taxon>
    </lineage>
</organism>
<comment type="caution">
    <text evidence="7">The sequence shown here is derived from an EMBL/GenBank/DDBJ whole genome shotgun (WGS) entry which is preliminary data.</text>
</comment>
<evidence type="ECO:0000256" key="4">
    <source>
        <dbReference type="ARBA" id="ARBA00023134"/>
    </source>
</evidence>
<dbReference type="EMBL" id="JAFNAA010000541">
    <property type="protein sequence ID" value="MBO1110289.1"/>
    <property type="molecule type" value="Genomic_DNA"/>
</dbReference>
<keyword evidence="4" id="KW-0342">GTP-binding</keyword>
<comment type="catalytic activity">
    <reaction evidence="5">
        <text>2 GTP = 3',3'-c-di-GMP + 2 diphosphate</text>
        <dbReference type="Rhea" id="RHEA:24898"/>
        <dbReference type="ChEBI" id="CHEBI:33019"/>
        <dbReference type="ChEBI" id="CHEBI:37565"/>
        <dbReference type="ChEBI" id="CHEBI:58805"/>
        <dbReference type="EC" id="2.7.7.65"/>
    </reaction>
</comment>
<evidence type="ECO:0000256" key="2">
    <source>
        <dbReference type="ARBA" id="ARBA00004665"/>
    </source>
</evidence>
<dbReference type="GO" id="GO:0052621">
    <property type="term" value="F:diguanylate cyclase activity"/>
    <property type="evidence" value="ECO:0007669"/>
    <property type="project" value="UniProtKB-EC"/>
</dbReference>
<evidence type="ECO:0000259" key="6">
    <source>
        <dbReference type="PROSITE" id="PS50887"/>
    </source>
</evidence>
<evidence type="ECO:0000256" key="1">
    <source>
        <dbReference type="ARBA" id="ARBA00001946"/>
    </source>
</evidence>
<sequence length="90" mass="10423">YGGEAFVIIFPMTNECEIRQYGAFLCQIIRQHQWVHNMLSYTGNIVTVSIWVVSLTPSNETGDELLDRVDQALYHAKQSGRNQIKYWLDT</sequence>
<accession>A0A8I2B3R7</accession>
<dbReference type="GO" id="GO:0005886">
    <property type="term" value="C:plasma membrane"/>
    <property type="evidence" value="ECO:0007669"/>
    <property type="project" value="TreeGrafter"/>
</dbReference>
<dbReference type="AlphaFoldDB" id="A0A8I2B3R7"/>
<dbReference type="InterPro" id="IPR043128">
    <property type="entry name" value="Rev_trsase/Diguanyl_cyclase"/>
</dbReference>
<dbReference type="Pfam" id="PF00990">
    <property type="entry name" value="GGDEF"/>
    <property type="match status" value="1"/>
</dbReference>
<evidence type="ECO:0000313" key="8">
    <source>
        <dbReference type="Proteomes" id="UP000664658"/>
    </source>
</evidence>
<gene>
    <name evidence="7" type="ORF">J2R62_19555</name>
</gene>
<dbReference type="GO" id="GO:0043709">
    <property type="term" value="P:cell adhesion involved in single-species biofilm formation"/>
    <property type="evidence" value="ECO:0007669"/>
    <property type="project" value="TreeGrafter"/>
</dbReference>
<dbReference type="RefSeq" id="WP_207543079.1">
    <property type="nucleotide sequence ID" value="NZ_JAFNAA010000541.1"/>
</dbReference>
<protein>
    <recommendedName>
        <fullName evidence="3">diguanylate cyclase</fullName>
        <ecNumber evidence="3">2.7.7.65</ecNumber>
    </recommendedName>
</protein>
<evidence type="ECO:0000313" key="7">
    <source>
        <dbReference type="EMBL" id="MBO1110289.1"/>
    </source>
</evidence>
<dbReference type="PANTHER" id="PTHR45138:SF9">
    <property type="entry name" value="DIGUANYLATE CYCLASE DGCM-RELATED"/>
    <property type="match status" value="1"/>
</dbReference>
<dbReference type="Proteomes" id="UP000664658">
    <property type="component" value="Unassembled WGS sequence"/>
</dbReference>
<proteinExistence type="predicted"/>
<dbReference type="EC" id="2.7.7.65" evidence="3"/>
<dbReference type="SUPFAM" id="SSF55073">
    <property type="entry name" value="Nucleotide cyclase"/>
    <property type="match status" value="1"/>
</dbReference>
<comment type="pathway">
    <text evidence="2">Purine metabolism; 3',5'-cyclic di-GMP biosynthesis.</text>
</comment>
<dbReference type="NCBIfam" id="TIGR00254">
    <property type="entry name" value="GGDEF"/>
    <property type="match status" value="1"/>
</dbReference>
<dbReference type="Gene3D" id="3.30.70.270">
    <property type="match status" value="1"/>
</dbReference>
<dbReference type="GO" id="GO:0005525">
    <property type="term" value="F:GTP binding"/>
    <property type="evidence" value="ECO:0007669"/>
    <property type="project" value="UniProtKB-KW"/>
</dbReference>
<keyword evidence="4" id="KW-0547">Nucleotide-binding</keyword>
<reference evidence="7" key="1">
    <citation type="submission" date="2021-03" db="EMBL/GenBank/DDBJ databases">
        <title>Plesiomonas shigelloides zfcc0051, isolated from zebrafish feces.</title>
        <authorList>
            <person name="Vanderhoek Z."/>
            <person name="Gaulke C."/>
        </authorList>
    </citation>
    <scope>NUCLEOTIDE SEQUENCE</scope>
    <source>
        <strain evidence="7">Zfcc0051</strain>
    </source>
</reference>
<feature type="domain" description="GGDEF" evidence="6">
    <location>
        <begin position="1"/>
        <end position="89"/>
    </location>
</feature>
<name>A0A8I2B3R7_PLESH</name>
<dbReference type="PANTHER" id="PTHR45138">
    <property type="entry name" value="REGULATORY COMPONENTS OF SENSORY TRANSDUCTION SYSTEM"/>
    <property type="match status" value="1"/>
</dbReference>
<dbReference type="InterPro" id="IPR000160">
    <property type="entry name" value="GGDEF_dom"/>
</dbReference>
<dbReference type="GO" id="GO:1902201">
    <property type="term" value="P:negative regulation of bacterial-type flagellum-dependent cell motility"/>
    <property type="evidence" value="ECO:0007669"/>
    <property type="project" value="TreeGrafter"/>
</dbReference>
<dbReference type="InterPro" id="IPR029787">
    <property type="entry name" value="Nucleotide_cyclase"/>
</dbReference>